<sequence>MIKDIVQGSGTFHVTVQLLNGTSPLPQNYSLSPNEEVVVEVAINSTLDQIKLVIHECWATPTSDPADSTTYYFLQNSCPMHNTYTTVLENGNSSDCLDRRVRSGNTVAIARASCGPIYRSTEWTNHEMLKSFQDVIFIVVGVGLGVVILVVLTLVCYRKRRVGHYNFNFTPKQESFTYHVFGT</sequence>
<dbReference type="Gene3D" id="2.60.40.4100">
    <property type="entry name" value="Zona pellucida, ZP-C domain"/>
    <property type="match status" value="1"/>
</dbReference>
<dbReference type="PANTHER" id="PTHR14002:SF22">
    <property type="entry name" value="UROMODULIN-LIKE 1"/>
    <property type="match status" value="1"/>
</dbReference>
<organism evidence="5 6">
    <name type="scientific">Albula glossodonta</name>
    <name type="common">roundjaw bonefish</name>
    <dbReference type="NCBI Taxonomy" id="121402"/>
    <lineage>
        <taxon>Eukaryota</taxon>
        <taxon>Metazoa</taxon>
        <taxon>Chordata</taxon>
        <taxon>Craniata</taxon>
        <taxon>Vertebrata</taxon>
        <taxon>Euteleostomi</taxon>
        <taxon>Actinopterygii</taxon>
        <taxon>Neopterygii</taxon>
        <taxon>Teleostei</taxon>
        <taxon>Albuliformes</taxon>
        <taxon>Albulidae</taxon>
        <taxon>Albula</taxon>
    </lineage>
</organism>
<dbReference type="EMBL" id="JAFBMS010000006">
    <property type="protein sequence ID" value="KAG9351752.1"/>
    <property type="molecule type" value="Genomic_DNA"/>
</dbReference>
<evidence type="ECO:0000256" key="1">
    <source>
        <dbReference type="ARBA" id="ARBA00022729"/>
    </source>
</evidence>
<dbReference type="Proteomes" id="UP000824540">
    <property type="component" value="Unassembled WGS sequence"/>
</dbReference>
<keyword evidence="3" id="KW-1133">Transmembrane helix</keyword>
<proteinExistence type="predicted"/>
<evidence type="ECO:0000313" key="5">
    <source>
        <dbReference type="EMBL" id="KAG9351752.1"/>
    </source>
</evidence>
<dbReference type="OrthoDB" id="10040649at2759"/>
<reference evidence="5" key="1">
    <citation type="thesis" date="2021" institute="BYU ScholarsArchive" country="Provo, UT, USA">
        <title>Applications of and Algorithms for Genome Assembly and Genomic Analyses with an Emphasis on Marine Teleosts.</title>
        <authorList>
            <person name="Pickett B.D."/>
        </authorList>
    </citation>
    <scope>NUCLEOTIDE SEQUENCE</scope>
    <source>
        <strain evidence="5">HI-2016</strain>
    </source>
</reference>
<dbReference type="InterPro" id="IPR042235">
    <property type="entry name" value="ZP-C_dom"/>
</dbReference>
<dbReference type="InterPro" id="IPR055355">
    <property type="entry name" value="ZP-C"/>
</dbReference>
<dbReference type="Pfam" id="PF00100">
    <property type="entry name" value="Zona_pellucida"/>
    <property type="match status" value="1"/>
</dbReference>
<name>A0A8T2PMK9_9TELE</name>
<evidence type="ECO:0000259" key="4">
    <source>
        <dbReference type="Pfam" id="PF00100"/>
    </source>
</evidence>
<evidence type="ECO:0000256" key="2">
    <source>
        <dbReference type="ARBA" id="ARBA00023157"/>
    </source>
</evidence>
<evidence type="ECO:0000313" key="6">
    <source>
        <dbReference type="Proteomes" id="UP000824540"/>
    </source>
</evidence>
<accession>A0A8T2PMK9</accession>
<keyword evidence="1" id="KW-0732">Signal</keyword>
<protein>
    <recommendedName>
        <fullName evidence="4">ZP-C domain-containing protein</fullName>
    </recommendedName>
</protein>
<keyword evidence="2" id="KW-1015">Disulfide bond</keyword>
<dbReference type="PANTHER" id="PTHR14002">
    <property type="entry name" value="ENDOGLIN/TGF-BETA RECEPTOR TYPE III"/>
    <property type="match status" value="1"/>
</dbReference>
<feature type="transmembrane region" description="Helical" evidence="3">
    <location>
        <begin position="135"/>
        <end position="157"/>
    </location>
</feature>
<keyword evidence="3" id="KW-0812">Transmembrane</keyword>
<feature type="domain" description="ZP-C" evidence="4">
    <location>
        <begin position="9"/>
        <end position="92"/>
    </location>
</feature>
<evidence type="ECO:0000256" key="3">
    <source>
        <dbReference type="SAM" id="Phobius"/>
    </source>
</evidence>
<comment type="caution">
    <text evidence="5">The sequence shown here is derived from an EMBL/GenBank/DDBJ whole genome shotgun (WGS) entry which is preliminary data.</text>
</comment>
<dbReference type="AlphaFoldDB" id="A0A8T2PMK9"/>
<gene>
    <name evidence="5" type="ORF">JZ751_023003</name>
</gene>
<keyword evidence="3" id="KW-0472">Membrane</keyword>
<keyword evidence="6" id="KW-1185">Reference proteome</keyword>